<evidence type="ECO:0000313" key="4">
    <source>
        <dbReference type="Proteomes" id="UP000051913"/>
    </source>
</evidence>
<name>A0A0R3KMD2_9BRAD</name>
<accession>A0A0R3KMD2</accession>
<keyword evidence="4" id="KW-1185">Reference proteome</keyword>
<organism evidence="3 4">
    <name type="scientific">Bradyrhizobium valentinum</name>
    <dbReference type="NCBI Taxonomy" id="1518501"/>
    <lineage>
        <taxon>Bacteria</taxon>
        <taxon>Pseudomonadati</taxon>
        <taxon>Pseudomonadota</taxon>
        <taxon>Alphaproteobacteria</taxon>
        <taxon>Hyphomicrobiales</taxon>
        <taxon>Nitrobacteraceae</taxon>
        <taxon>Bradyrhizobium</taxon>
    </lineage>
</organism>
<proteinExistence type="predicted"/>
<sequence>MQPGATRNDRVAAGGQTDPEFDAALQKTQRERSRVDGNPQPVRGNEIPHEVKSGDTLYGISQEYRAPFSDVLKANRQFRDPDRIKLGDVAFVPNADPRVVNAREHVAGAHRAEENVASLERLARDPNSTPSARKLANIELEGARGEVSKRWGDIQRSAEDELREAGRNAALPDVATAPALDEIRGRVPDDPKYQHIVENARAAVDQEWRQAGTTQAELNGLVRDAQTADRSVASLEAVAHDPNATPGERKLANMELQEARNAAGTAWGNVRTEVEGQLRLIGTGKPYPEEAVRPQIDALKQSLPDDPRVGETIDAAYRHVTEDWRKQGWTRDTLGTIVDKYGAVAQAQRDVDAARSAGPAGQPQRAGLEQNLAAQRTALREEIERQLDSVAGQVPPEQREMAIGARAALIQEHGPDDAAFKEIVDQATYNKTVQPGVDAVRNAYQTGGAKAAAEALRQQTENVSPETAERIVAASLPTIDSVAADMKRSLTEGGPIAYQDVAGVYKNIATATDYAARGNDGADVTRQVADIMVRQLPSEKFQPHVQDSPAYPLPAYQEAVMQSVSDGTGATLALEMATQLKDAGRTGEADSLLSATQVGVEVLKGRIEDDVKAFGDATAEVSRLRADWSGTMSPEQLDRATVEYVANRPDLLPNFDRTYNAVDGLGYGAVRTSMALNNALPRLQGLPTTERLTEIRNEFVGSKEAQFAMGLSDKGSKEVLRIVLGQEAGTLSPSASPNSSVSGTRGFVKELGNALMTSQPSSSSAVVDLGAGTSAAIPSAGSTTSNTVRDIFGTGQDVKLDPKKASAFLGSMNGLGAAFNGYQAALAWDKFAKDPGHLLNMTKAVYYSIGTGKETAELLAVGAQRGWLGLGAVPGAERLSTSILAKANRTGLALEPGWVKFSTYFKIGGGLIDSAYAIDAAARGDWIASGLYTTSAGGGFLMAAGSVASSGGWLATWGGPVGAGLVLASATGLYLYNDAKDKARFEGPSREFLEAAGYRPEIAAALSDYSNNDGGSAGPALAATARQFGVTPEQLMERLNRMDPEKVRDLVDQAHTVDQDDQGRFPLTASNDRNVWAPPGKDPEFGGSYLYDPQDHRFRGEYRAAPGSWYPARMEDPNPRSMTALRDYARVLFGEAILG</sequence>
<evidence type="ECO:0000259" key="2">
    <source>
        <dbReference type="PROSITE" id="PS51782"/>
    </source>
</evidence>
<dbReference type="Pfam" id="PF01476">
    <property type="entry name" value="LysM"/>
    <property type="match status" value="1"/>
</dbReference>
<reference evidence="3 4" key="1">
    <citation type="submission" date="2014-03" db="EMBL/GenBank/DDBJ databases">
        <title>Bradyrhizobium valentinum sp. nov., isolated from effective nodules of Lupinus mariae-josephae, a lupine endemic of basic-lime soils in Eastern Spain.</title>
        <authorList>
            <person name="Duran D."/>
            <person name="Rey L."/>
            <person name="Navarro A."/>
            <person name="Busquets A."/>
            <person name="Imperial J."/>
            <person name="Ruiz-Argueso T."/>
        </authorList>
    </citation>
    <scope>NUCLEOTIDE SEQUENCE [LARGE SCALE GENOMIC DNA]</scope>
    <source>
        <strain evidence="3 4">LmjM3</strain>
    </source>
</reference>
<dbReference type="EMBL" id="LLXX01000182">
    <property type="protein sequence ID" value="KRQ97742.1"/>
    <property type="molecule type" value="Genomic_DNA"/>
</dbReference>
<feature type="domain" description="LysM" evidence="2">
    <location>
        <begin position="47"/>
        <end position="92"/>
    </location>
</feature>
<dbReference type="CDD" id="cd00118">
    <property type="entry name" value="LysM"/>
    <property type="match status" value="1"/>
</dbReference>
<dbReference type="Proteomes" id="UP000051913">
    <property type="component" value="Unassembled WGS sequence"/>
</dbReference>
<comment type="caution">
    <text evidence="3">The sequence shown here is derived from an EMBL/GenBank/DDBJ whole genome shotgun (WGS) entry which is preliminary data.</text>
</comment>
<dbReference type="PROSITE" id="PS51782">
    <property type="entry name" value="LYSM"/>
    <property type="match status" value="1"/>
</dbReference>
<dbReference type="STRING" id="1518501.CQ10_30090"/>
<dbReference type="SUPFAM" id="SSF54106">
    <property type="entry name" value="LysM domain"/>
    <property type="match status" value="1"/>
</dbReference>
<feature type="region of interest" description="Disordered" evidence="1">
    <location>
        <begin position="1"/>
        <end position="54"/>
    </location>
</feature>
<dbReference type="Gene3D" id="3.10.350.10">
    <property type="entry name" value="LysM domain"/>
    <property type="match status" value="1"/>
</dbReference>
<dbReference type="InterPro" id="IPR036779">
    <property type="entry name" value="LysM_dom_sf"/>
</dbReference>
<protein>
    <recommendedName>
        <fullName evidence="2">LysM domain-containing protein</fullName>
    </recommendedName>
</protein>
<dbReference type="AlphaFoldDB" id="A0A0R3KMD2"/>
<dbReference type="InterPro" id="IPR018392">
    <property type="entry name" value="LysM"/>
</dbReference>
<gene>
    <name evidence="3" type="ORF">CP49_17955</name>
</gene>
<evidence type="ECO:0000256" key="1">
    <source>
        <dbReference type="SAM" id="MobiDB-lite"/>
    </source>
</evidence>
<evidence type="ECO:0000313" key="3">
    <source>
        <dbReference type="EMBL" id="KRQ97742.1"/>
    </source>
</evidence>
<dbReference type="SMART" id="SM00257">
    <property type="entry name" value="LysM"/>
    <property type="match status" value="1"/>
</dbReference>